<reference evidence="3" key="2">
    <citation type="journal article" date="2017" name="Sci. Adv.">
        <title>A tail of two voltages: Proteomic comparison of the three electric organs of the electric eel.</title>
        <authorList>
            <person name="Traeger L.L."/>
            <person name="Sabat G."/>
            <person name="Barrett-Wilt G.A."/>
            <person name="Wells G.B."/>
            <person name="Sussman M.R."/>
        </authorList>
    </citation>
    <scope>NUCLEOTIDE SEQUENCE [LARGE SCALE GENOMIC DNA]</scope>
</reference>
<feature type="signal peptide" evidence="1">
    <location>
        <begin position="1"/>
        <end position="21"/>
    </location>
</feature>
<evidence type="ECO:0000313" key="3">
    <source>
        <dbReference type="Proteomes" id="UP000314983"/>
    </source>
</evidence>
<dbReference type="AlphaFoldDB" id="A0A4W4GJQ2"/>
<reference evidence="2" key="3">
    <citation type="submission" date="2020-05" db="EMBL/GenBank/DDBJ databases">
        <title>Electrophorus electricus (electric eel) genome, fEleEle1, primary haplotype.</title>
        <authorList>
            <person name="Myers G."/>
            <person name="Meyer A."/>
            <person name="Fedrigo O."/>
            <person name="Formenti G."/>
            <person name="Rhie A."/>
            <person name="Tracey A."/>
            <person name="Sims Y."/>
            <person name="Jarvis E.D."/>
        </authorList>
    </citation>
    <scope>NUCLEOTIDE SEQUENCE [LARGE SCALE GENOMIC DNA]</scope>
</reference>
<evidence type="ECO:0000313" key="2">
    <source>
        <dbReference type="Ensembl" id="ENSEEEP00000036511.1"/>
    </source>
</evidence>
<feature type="chain" id="PRO_5021185596" evidence="1">
    <location>
        <begin position="22"/>
        <end position="58"/>
    </location>
</feature>
<dbReference type="Proteomes" id="UP000314983">
    <property type="component" value="Chromosome 17"/>
</dbReference>
<reference evidence="3" key="1">
    <citation type="journal article" date="2014" name="Science">
        <title>Nonhuman genetics. Genomic basis for the convergent evolution of electric organs.</title>
        <authorList>
            <person name="Gallant J.R."/>
            <person name="Traeger L.L."/>
            <person name="Volkening J.D."/>
            <person name="Moffett H."/>
            <person name="Chen P.H."/>
            <person name="Novina C.D."/>
            <person name="Phillips G.N.Jr."/>
            <person name="Anand R."/>
            <person name="Wells G.B."/>
            <person name="Pinch M."/>
            <person name="Guth R."/>
            <person name="Unguez G.A."/>
            <person name="Albert J.S."/>
            <person name="Zakon H.H."/>
            <person name="Samanta M.P."/>
            <person name="Sussman M.R."/>
        </authorList>
    </citation>
    <scope>NUCLEOTIDE SEQUENCE [LARGE SCALE GENOMIC DNA]</scope>
</reference>
<reference evidence="2" key="4">
    <citation type="submission" date="2025-08" db="UniProtKB">
        <authorList>
            <consortium name="Ensembl"/>
        </authorList>
    </citation>
    <scope>IDENTIFICATION</scope>
</reference>
<accession>A0A4W4GJQ2</accession>
<name>A0A4W4GJQ2_ELEEL</name>
<protein>
    <submittedName>
        <fullName evidence="2">Uncharacterized protein</fullName>
    </submittedName>
</protein>
<dbReference type="Ensembl" id="ENSEEET00000036938.2">
    <property type="protein sequence ID" value="ENSEEEP00000036511.1"/>
    <property type="gene ID" value="ENSEEEG00000017356.2"/>
</dbReference>
<evidence type="ECO:0000256" key="1">
    <source>
        <dbReference type="SAM" id="SignalP"/>
    </source>
</evidence>
<reference evidence="2" key="5">
    <citation type="submission" date="2025-09" db="UniProtKB">
        <authorList>
            <consortium name="Ensembl"/>
        </authorList>
    </citation>
    <scope>IDENTIFICATION</scope>
</reference>
<dbReference type="STRING" id="8005.ENSEEEP00000036511"/>
<keyword evidence="3" id="KW-1185">Reference proteome</keyword>
<proteinExistence type="predicted"/>
<organism evidence="2 3">
    <name type="scientific">Electrophorus electricus</name>
    <name type="common">Electric eel</name>
    <name type="synonym">Gymnotus electricus</name>
    <dbReference type="NCBI Taxonomy" id="8005"/>
    <lineage>
        <taxon>Eukaryota</taxon>
        <taxon>Metazoa</taxon>
        <taxon>Chordata</taxon>
        <taxon>Craniata</taxon>
        <taxon>Vertebrata</taxon>
        <taxon>Euteleostomi</taxon>
        <taxon>Actinopterygii</taxon>
        <taxon>Neopterygii</taxon>
        <taxon>Teleostei</taxon>
        <taxon>Ostariophysi</taxon>
        <taxon>Gymnotiformes</taxon>
        <taxon>Gymnotoidei</taxon>
        <taxon>Gymnotidae</taxon>
        <taxon>Electrophorus</taxon>
    </lineage>
</organism>
<sequence>MSVHVSRWRLLKLFCICAIIAQNDGIKRTFFIGIREEKWDYAPGGYNRISGKPAAEDT</sequence>
<keyword evidence="1" id="KW-0732">Signal</keyword>